<name>A0ACC2B508_DIPCM</name>
<accession>A0ACC2B508</accession>
<comment type="caution">
    <text evidence="1">The sequence shown here is derived from an EMBL/GenBank/DDBJ whole genome shotgun (WGS) entry which is preliminary data.</text>
</comment>
<protein>
    <submittedName>
        <fullName evidence="1">Uncharacterized protein</fullName>
    </submittedName>
</protein>
<dbReference type="EMBL" id="CM055108">
    <property type="protein sequence ID" value="KAJ7524818.1"/>
    <property type="molecule type" value="Genomic_DNA"/>
</dbReference>
<organism evidence="1 2">
    <name type="scientific">Diphasiastrum complanatum</name>
    <name type="common">Issler's clubmoss</name>
    <name type="synonym">Lycopodium complanatum</name>
    <dbReference type="NCBI Taxonomy" id="34168"/>
    <lineage>
        <taxon>Eukaryota</taxon>
        <taxon>Viridiplantae</taxon>
        <taxon>Streptophyta</taxon>
        <taxon>Embryophyta</taxon>
        <taxon>Tracheophyta</taxon>
        <taxon>Lycopodiopsida</taxon>
        <taxon>Lycopodiales</taxon>
        <taxon>Lycopodiaceae</taxon>
        <taxon>Lycopodioideae</taxon>
        <taxon>Diphasiastrum</taxon>
    </lineage>
</organism>
<dbReference type="Proteomes" id="UP001162992">
    <property type="component" value="Chromosome 17"/>
</dbReference>
<evidence type="ECO:0000313" key="1">
    <source>
        <dbReference type="EMBL" id="KAJ7524818.1"/>
    </source>
</evidence>
<proteinExistence type="predicted"/>
<keyword evidence="2" id="KW-1185">Reference proteome</keyword>
<evidence type="ECO:0000313" key="2">
    <source>
        <dbReference type="Proteomes" id="UP001162992"/>
    </source>
</evidence>
<gene>
    <name evidence="1" type="ORF">O6H91_17G023400</name>
</gene>
<reference evidence="2" key="1">
    <citation type="journal article" date="2024" name="Proc. Natl. Acad. Sci. U.S.A.">
        <title>Extraordinary preservation of gene collinearity over three hundred million years revealed in homosporous lycophytes.</title>
        <authorList>
            <person name="Li C."/>
            <person name="Wickell D."/>
            <person name="Kuo L.Y."/>
            <person name="Chen X."/>
            <person name="Nie B."/>
            <person name="Liao X."/>
            <person name="Peng D."/>
            <person name="Ji J."/>
            <person name="Jenkins J."/>
            <person name="Williams M."/>
            <person name="Shu S."/>
            <person name="Plott C."/>
            <person name="Barry K."/>
            <person name="Rajasekar S."/>
            <person name="Grimwood J."/>
            <person name="Han X."/>
            <person name="Sun S."/>
            <person name="Hou Z."/>
            <person name="He W."/>
            <person name="Dai G."/>
            <person name="Sun C."/>
            <person name="Schmutz J."/>
            <person name="Leebens-Mack J.H."/>
            <person name="Li F.W."/>
            <person name="Wang L."/>
        </authorList>
    </citation>
    <scope>NUCLEOTIDE SEQUENCE [LARGE SCALE GENOMIC DNA]</scope>
    <source>
        <strain evidence="2">cv. PW_Plant_1</strain>
    </source>
</reference>
<sequence>MESVPAAEDWGMYMHNSNVRDECIAMEAASTSLGMAVAPSWRAGIPADSREGSMDAEEFAPALEFQPAWLQHGMPIFEDQQVTSPVYPFPIQPFFSTGTGWQLESGLRVSEAEEADPLSDPVLNYISDMMEEDTEDRTCVLNNYNTYQAMAQDLTNLLTEPSPFEEVSTSHSHNVGSFMQETTQEHVNLVNNFEKVALSSERYPKSDREGYSISSSGMKSSSESRSISSSSMLPKRPGGSSAESSRLNNILEDSFDSDEELIRFIQEKVAAHESGELESDDKSFDLGSEESPKRLASLFPCPENGILTHGAKQADSCPAYIKKPSWDGCPRALGSSEGSRMFQRNEETSEGLEKRRAMEKQNKIKLKSMLIECAKAIAADDITTAYKLANEIRERASAYGDSSQRLAHHFVEGLAARITGTGALLYSALLRSTPPSAAEMLKAFYLFVSNHPNIRISHYFSNQIILDACEGAGKLHIVDYGIRYGFPWPCLIKALGSRPGGPPHLRITGIEFPEPGLKPAERVEDTGRRLEEYARSSGVPFEYNGLATNWENVYPSSLFLRQDEVLVVNCLFRLRHLYDESVKVESPRKIVLSRIRSMNPKVFVQGVLNGCYNSPFFLTRFSEALSFYGSIFDAIDASIPSEHPERLLVEQQILSREILNIVACEGDERVERAESYKHWETRTLRAGFEQMPLNPEIYGKARAMLSSFHKDHGIGQDGNWMLLGWKNRVLNALTTWKPRD</sequence>